<name>B9SHL5_RICCO</name>
<proteinExistence type="predicted"/>
<dbReference type="Pfam" id="PF24750">
    <property type="entry name" value="b-prop_At3g26010-like"/>
    <property type="match status" value="1"/>
</dbReference>
<dbReference type="InterPro" id="IPR036047">
    <property type="entry name" value="F-box-like_dom_sf"/>
</dbReference>
<dbReference type="InterPro" id="IPR017451">
    <property type="entry name" value="F-box-assoc_interact_dom"/>
</dbReference>
<feature type="domain" description="F-box" evidence="1">
    <location>
        <begin position="8"/>
        <end position="48"/>
    </location>
</feature>
<dbReference type="InterPro" id="IPR056592">
    <property type="entry name" value="Beta-prop_At3g26010-like"/>
</dbReference>
<dbReference type="SUPFAM" id="SSF81383">
    <property type="entry name" value="F-box domain"/>
    <property type="match status" value="1"/>
</dbReference>
<organism evidence="2 3">
    <name type="scientific">Ricinus communis</name>
    <name type="common">Castor bean</name>
    <dbReference type="NCBI Taxonomy" id="3988"/>
    <lineage>
        <taxon>Eukaryota</taxon>
        <taxon>Viridiplantae</taxon>
        <taxon>Streptophyta</taxon>
        <taxon>Embryophyta</taxon>
        <taxon>Tracheophyta</taxon>
        <taxon>Spermatophyta</taxon>
        <taxon>Magnoliopsida</taxon>
        <taxon>eudicotyledons</taxon>
        <taxon>Gunneridae</taxon>
        <taxon>Pentapetalae</taxon>
        <taxon>rosids</taxon>
        <taxon>fabids</taxon>
        <taxon>Malpighiales</taxon>
        <taxon>Euphorbiaceae</taxon>
        <taxon>Acalyphoideae</taxon>
        <taxon>Acalypheae</taxon>
        <taxon>Ricinus</taxon>
    </lineage>
</organism>
<dbReference type="AlphaFoldDB" id="B9SHL5"/>
<evidence type="ECO:0000313" key="3">
    <source>
        <dbReference type="Proteomes" id="UP000008311"/>
    </source>
</evidence>
<dbReference type="Gene3D" id="1.20.1280.50">
    <property type="match status" value="1"/>
</dbReference>
<dbReference type="SMART" id="SM00256">
    <property type="entry name" value="FBOX"/>
    <property type="match status" value="1"/>
</dbReference>
<reference evidence="3" key="1">
    <citation type="journal article" date="2010" name="Nat. Biotechnol.">
        <title>Draft genome sequence of the oilseed species Ricinus communis.</title>
        <authorList>
            <person name="Chan A.P."/>
            <person name="Crabtree J."/>
            <person name="Zhao Q."/>
            <person name="Lorenzi H."/>
            <person name="Orvis J."/>
            <person name="Puiu D."/>
            <person name="Melake-Berhan A."/>
            <person name="Jones K.M."/>
            <person name="Redman J."/>
            <person name="Chen G."/>
            <person name="Cahoon E.B."/>
            <person name="Gedil M."/>
            <person name="Stanke M."/>
            <person name="Haas B.J."/>
            <person name="Wortman J.R."/>
            <person name="Fraser-Liggett C.M."/>
            <person name="Ravel J."/>
            <person name="Rabinowicz P.D."/>
        </authorList>
    </citation>
    <scope>NUCLEOTIDE SEQUENCE [LARGE SCALE GENOMIC DNA]</scope>
    <source>
        <strain evidence="3">cv. Hale</strain>
    </source>
</reference>
<dbReference type="STRING" id="3988.B9SHL5"/>
<sequence>MKNFVGSLNTDISFDVLSRFPAKDLVELKRVSKGWQHLIMNQSFIQIQSRRREPLSGFFFQQRFQWSEYDIETINYIPVKWEGLELHKKVFDFLPQDVVLLTTCNGLVCCRSCFPFELPAIFVCNPLNKEWVKLDWTEPDKEHSIALAFDPLLDISGNSANFKLDEQLYFSFDIYSSRTGSWNLSKDICWCNSNLHKNKGVYIRGVLHWLTDEDQILTFDVDNELAFLISAPVPAAEFSTAPKACIGELEGCLHYVMISEEGFHIWSLEDYFELNWLLKYSKTLAEMEQEHPKFLLNMQELVKLQMTDDVSPWVDSLAFKDGILVLRVSTIVYLYDIIRSKMQEVCDNSKFGTSSMYCPTVLPYSMTLVPLLNKE</sequence>
<dbReference type="PANTHER" id="PTHR35546">
    <property type="entry name" value="F-BOX PROTEIN INTERACTION DOMAIN PROTEIN-RELATED"/>
    <property type="match status" value="1"/>
</dbReference>
<dbReference type="Pfam" id="PF00646">
    <property type="entry name" value="F-box"/>
    <property type="match status" value="1"/>
</dbReference>
<keyword evidence="3" id="KW-1185">Reference proteome</keyword>
<dbReference type="InterPro" id="IPR055290">
    <property type="entry name" value="At3g26010-like"/>
</dbReference>
<dbReference type="InParanoid" id="B9SHL5"/>
<gene>
    <name evidence="2" type="ORF">RCOM_1606770</name>
</gene>
<protein>
    <recommendedName>
        <fullName evidence="1">F-box domain-containing protein</fullName>
    </recommendedName>
</protein>
<dbReference type="NCBIfam" id="TIGR01640">
    <property type="entry name" value="F_box_assoc_1"/>
    <property type="match status" value="1"/>
</dbReference>
<dbReference type="eggNOG" id="ENOG502QWH8">
    <property type="taxonomic scope" value="Eukaryota"/>
</dbReference>
<dbReference type="PANTHER" id="PTHR35546:SF21">
    <property type="entry name" value="F-BOX DOMAIN-CONTAINING PROTEIN"/>
    <property type="match status" value="1"/>
</dbReference>
<dbReference type="Proteomes" id="UP000008311">
    <property type="component" value="Unassembled WGS sequence"/>
</dbReference>
<evidence type="ECO:0000313" key="2">
    <source>
        <dbReference type="EMBL" id="EEF36899.1"/>
    </source>
</evidence>
<evidence type="ECO:0000259" key="1">
    <source>
        <dbReference type="SMART" id="SM00256"/>
    </source>
</evidence>
<dbReference type="EMBL" id="EQ973964">
    <property type="protein sequence ID" value="EEF36899.1"/>
    <property type="molecule type" value="Genomic_DNA"/>
</dbReference>
<accession>B9SHL5</accession>
<dbReference type="InterPro" id="IPR001810">
    <property type="entry name" value="F-box_dom"/>
</dbReference>